<feature type="domain" description="ABC transmembrane type-1" evidence="9">
    <location>
        <begin position="29"/>
        <end position="214"/>
    </location>
</feature>
<evidence type="ECO:0000256" key="3">
    <source>
        <dbReference type="ARBA" id="ARBA00022741"/>
    </source>
</evidence>
<gene>
    <name evidence="10" type="ORF">dnm_097950</name>
</gene>
<evidence type="ECO:0000256" key="2">
    <source>
        <dbReference type="ARBA" id="ARBA00022692"/>
    </source>
</evidence>
<dbReference type="RefSeq" id="WP_207680523.1">
    <property type="nucleotide sequence ID" value="NZ_CP061800.1"/>
</dbReference>
<dbReference type="GO" id="GO:0140359">
    <property type="term" value="F:ABC-type transporter activity"/>
    <property type="evidence" value="ECO:0007669"/>
    <property type="project" value="InterPro"/>
</dbReference>
<feature type="transmembrane region" description="Helical" evidence="7">
    <location>
        <begin position="26"/>
        <end position="49"/>
    </location>
</feature>
<dbReference type="AlphaFoldDB" id="A0A975BXR1"/>
<dbReference type="PANTHER" id="PTHR24221">
    <property type="entry name" value="ATP-BINDING CASSETTE SUB-FAMILY B"/>
    <property type="match status" value="1"/>
</dbReference>
<dbReference type="InterPro" id="IPR027417">
    <property type="entry name" value="P-loop_NTPase"/>
</dbReference>
<dbReference type="EMBL" id="CP061800">
    <property type="protein sequence ID" value="QTA93691.1"/>
    <property type="molecule type" value="Genomic_DNA"/>
</dbReference>
<evidence type="ECO:0000313" key="11">
    <source>
        <dbReference type="Proteomes" id="UP000663722"/>
    </source>
</evidence>
<dbReference type="SUPFAM" id="SSF90123">
    <property type="entry name" value="ABC transporter transmembrane region"/>
    <property type="match status" value="1"/>
</dbReference>
<dbReference type="GO" id="GO:0015833">
    <property type="term" value="P:peptide transport"/>
    <property type="evidence" value="ECO:0007669"/>
    <property type="project" value="InterPro"/>
</dbReference>
<evidence type="ECO:0000259" key="8">
    <source>
        <dbReference type="PROSITE" id="PS50893"/>
    </source>
</evidence>
<dbReference type="GO" id="GO:0005524">
    <property type="term" value="F:ATP binding"/>
    <property type="evidence" value="ECO:0007669"/>
    <property type="project" value="UniProtKB-KW"/>
</dbReference>
<evidence type="ECO:0000256" key="7">
    <source>
        <dbReference type="SAM" id="Phobius"/>
    </source>
</evidence>
<evidence type="ECO:0000256" key="6">
    <source>
        <dbReference type="ARBA" id="ARBA00023136"/>
    </source>
</evidence>
<dbReference type="KEGG" id="dmm:dnm_097950"/>
<dbReference type="InterPro" id="IPR003593">
    <property type="entry name" value="AAA+_ATPase"/>
</dbReference>
<dbReference type="InterPro" id="IPR011527">
    <property type="entry name" value="ABC1_TM_dom"/>
</dbReference>
<evidence type="ECO:0000313" key="10">
    <source>
        <dbReference type="EMBL" id="QTA93691.1"/>
    </source>
</evidence>
<keyword evidence="5 7" id="KW-1133">Transmembrane helix</keyword>
<evidence type="ECO:0000259" key="9">
    <source>
        <dbReference type="PROSITE" id="PS50929"/>
    </source>
</evidence>
<dbReference type="InterPro" id="IPR003439">
    <property type="entry name" value="ABC_transporter-like_ATP-bd"/>
</dbReference>
<dbReference type="InterPro" id="IPR036640">
    <property type="entry name" value="ABC1_TM_sf"/>
</dbReference>
<dbReference type="Pfam" id="PF00005">
    <property type="entry name" value="ABC_tran"/>
    <property type="match status" value="1"/>
</dbReference>
<feature type="transmembrane region" description="Helical" evidence="7">
    <location>
        <begin position="61"/>
        <end position="77"/>
    </location>
</feature>
<dbReference type="SUPFAM" id="SSF52540">
    <property type="entry name" value="P-loop containing nucleoside triphosphate hydrolases"/>
    <property type="match status" value="1"/>
</dbReference>
<keyword evidence="11" id="KW-1185">Reference proteome</keyword>
<dbReference type="GO" id="GO:0034040">
    <property type="term" value="F:ATPase-coupled lipid transmembrane transporter activity"/>
    <property type="evidence" value="ECO:0007669"/>
    <property type="project" value="TreeGrafter"/>
</dbReference>
<protein>
    <submittedName>
        <fullName evidence="10">Cyclic peptide ABC transporter, ATP-binding protein</fullName>
    </submittedName>
</protein>
<dbReference type="Proteomes" id="UP000663722">
    <property type="component" value="Chromosome"/>
</dbReference>
<feature type="transmembrane region" description="Helical" evidence="7">
    <location>
        <begin position="256"/>
        <end position="273"/>
    </location>
</feature>
<feature type="transmembrane region" description="Helical" evidence="7">
    <location>
        <begin position="279"/>
        <end position="305"/>
    </location>
</feature>
<dbReference type="PROSITE" id="PS00211">
    <property type="entry name" value="ABC_TRANSPORTER_1"/>
    <property type="match status" value="1"/>
</dbReference>
<proteinExistence type="predicted"/>
<keyword evidence="4 10" id="KW-0067">ATP-binding</keyword>
<accession>A0A975BXR1</accession>
<keyword evidence="3" id="KW-0547">Nucleotide-binding</keyword>
<dbReference type="GO" id="GO:0016887">
    <property type="term" value="F:ATP hydrolysis activity"/>
    <property type="evidence" value="ECO:0007669"/>
    <property type="project" value="InterPro"/>
</dbReference>
<dbReference type="NCBIfam" id="TIGR01194">
    <property type="entry name" value="cyc_pep_trnsptr"/>
    <property type="match status" value="1"/>
</dbReference>
<feature type="domain" description="ABC transporter" evidence="8">
    <location>
        <begin position="340"/>
        <end position="547"/>
    </location>
</feature>
<evidence type="ECO:0000256" key="4">
    <source>
        <dbReference type="ARBA" id="ARBA00022840"/>
    </source>
</evidence>
<evidence type="ECO:0000256" key="1">
    <source>
        <dbReference type="ARBA" id="ARBA00004651"/>
    </source>
</evidence>
<keyword evidence="6 7" id="KW-0472">Membrane</keyword>
<dbReference type="InterPro" id="IPR017871">
    <property type="entry name" value="ABC_transporter-like_CS"/>
</dbReference>
<dbReference type="PANTHER" id="PTHR24221:SF654">
    <property type="entry name" value="ATP-BINDING CASSETTE SUB-FAMILY B MEMBER 6"/>
    <property type="match status" value="1"/>
</dbReference>
<reference evidence="10" key="1">
    <citation type="journal article" date="2021" name="Microb. Physiol.">
        <title>Proteogenomic Insights into the Physiology of Marine, Sulfate-Reducing, Filamentous Desulfonema limicola and Desulfonema magnum.</title>
        <authorList>
            <person name="Schnaars V."/>
            <person name="Wohlbrand L."/>
            <person name="Scheve S."/>
            <person name="Hinrichs C."/>
            <person name="Reinhardt R."/>
            <person name="Rabus R."/>
        </authorList>
    </citation>
    <scope>NUCLEOTIDE SEQUENCE</scope>
    <source>
        <strain evidence="10">4be13</strain>
    </source>
</reference>
<name>A0A975BXR1_9BACT</name>
<dbReference type="GO" id="GO:1904680">
    <property type="term" value="F:peptide transmembrane transporter activity"/>
    <property type="evidence" value="ECO:0007669"/>
    <property type="project" value="InterPro"/>
</dbReference>
<dbReference type="InterPro" id="IPR005898">
    <property type="entry name" value="Cyc_pep_transpt_SyrD/YojI"/>
</dbReference>
<dbReference type="GO" id="GO:0005886">
    <property type="term" value="C:plasma membrane"/>
    <property type="evidence" value="ECO:0007669"/>
    <property type="project" value="UniProtKB-SubCell"/>
</dbReference>
<comment type="subcellular location">
    <subcellularLocation>
        <location evidence="1">Cell membrane</location>
        <topology evidence="1">Multi-pass membrane protein</topology>
    </subcellularLocation>
</comment>
<dbReference type="SMART" id="SM00382">
    <property type="entry name" value="AAA"/>
    <property type="match status" value="1"/>
</dbReference>
<keyword evidence="2 7" id="KW-0812">Transmembrane</keyword>
<dbReference type="PROSITE" id="PS50929">
    <property type="entry name" value="ABC_TM1F"/>
    <property type="match status" value="1"/>
</dbReference>
<sequence length="547" mass="62479">MAFFIKKWLNKSDFSHLWKNGSPTSFTSLVCFGVLAGACEIIIPVILFYSTFSPCDGDSEDRLFILFILTLILYIIATRELNKKLFDCVEDRIAHIRLRLIEHIRNTDLYSFEKIGQEKIYTVLTSDVRSVSELSNLIAISGRAIIRVITALIYLAFLSPTVFFLAVLAGCVAGGFYVHSQILVRQVMEQVREQEKKLFEAFRDMFDGFKELKLNSKKDNDFFHNCLRHRSSRFQELKLLAHQHTINSYTVSYGSWKALLVAIVMIFPLWGLFSGDMLLIFVGLVLLLPMAALIENVPRFVLAGFSVQRLYQMQKILANLDAEQQDPVSEIEEPLVFEKLRYENIAFMYEENGRTAFSVGPLTISVHAGDIVFITGGNGSGKSTLLKLMAGLYHSSSGTICLNNQKIKITSYRHLFSAVFADFHLSDRLYGMTHIDKEKAEELLMLVQLDEKVKFTGMAFSTLDLSSGQRKRLALVIAVLEDRPVYLFDEWAADQDPDFRQYFYETLLPEFKSRGKTVIAVTHDDHYFHVADQVLKIDYGQMTDENH</sequence>
<evidence type="ECO:0000256" key="5">
    <source>
        <dbReference type="ARBA" id="ARBA00022989"/>
    </source>
</evidence>
<dbReference type="Gene3D" id="1.20.1560.10">
    <property type="entry name" value="ABC transporter type 1, transmembrane domain"/>
    <property type="match status" value="1"/>
</dbReference>
<organism evidence="10 11">
    <name type="scientific">Desulfonema magnum</name>
    <dbReference type="NCBI Taxonomy" id="45655"/>
    <lineage>
        <taxon>Bacteria</taxon>
        <taxon>Pseudomonadati</taxon>
        <taxon>Thermodesulfobacteriota</taxon>
        <taxon>Desulfobacteria</taxon>
        <taxon>Desulfobacterales</taxon>
        <taxon>Desulfococcaceae</taxon>
        <taxon>Desulfonema</taxon>
    </lineage>
</organism>
<dbReference type="PROSITE" id="PS50893">
    <property type="entry name" value="ABC_TRANSPORTER_2"/>
    <property type="match status" value="1"/>
</dbReference>
<dbReference type="InterPro" id="IPR039421">
    <property type="entry name" value="Type_1_exporter"/>
</dbReference>
<dbReference type="Gene3D" id="3.40.50.300">
    <property type="entry name" value="P-loop containing nucleotide triphosphate hydrolases"/>
    <property type="match status" value="1"/>
</dbReference>